<dbReference type="PANTHER" id="PTHR34224:SF4">
    <property type="entry name" value="INTERACTOR OF CONSTITUTIVE ACTIVE ROPS 2, CHLOROPLASTIC"/>
    <property type="match status" value="1"/>
</dbReference>
<keyword evidence="2 3" id="KW-0175">Coiled coil</keyword>
<proteinExistence type="inferred from homology"/>
<organism evidence="5 6">
    <name type="scientific">Kalanchoe fedtschenkoi</name>
    <name type="common">Lavender scallops</name>
    <name type="synonym">South American air plant</name>
    <dbReference type="NCBI Taxonomy" id="63787"/>
    <lineage>
        <taxon>Eukaryota</taxon>
        <taxon>Viridiplantae</taxon>
        <taxon>Streptophyta</taxon>
        <taxon>Embryophyta</taxon>
        <taxon>Tracheophyta</taxon>
        <taxon>Spermatophyta</taxon>
        <taxon>Magnoliopsida</taxon>
        <taxon>eudicotyledons</taxon>
        <taxon>Gunneridae</taxon>
        <taxon>Pentapetalae</taxon>
        <taxon>Saxifragales</taxon>
        <taxon>Crassulaceae</taxon>
        <taxon>Kalanchoe</taxon>
    </lineage>
</organism>
<feature type="region of interest" description="Disordered" evidence="4">
    <location>
        <begin position="1"/>
        <end position="62"/>
    </location>
</feature>
<sequence length="561" mass="63363">MQTPKSNRSYHIDGAQKTALRSSSDSVSSSLHQTTRTEKDKSPKIIERRSPRGRVNEKRSSELSDLEAYIAQLQEELKKAKDQASSSEIQKRQAQQEVEEGKRQISVISAELKETNKQLIEISSSEDDRLQELCQISQERDKAWESELEAVRKQHSLDVGALSSAMHEIQKLKKQLEMVSESEAVQAKRAEIAEGEVRKLQFELGETLTLVERLEADVRQCRESEVQAQKLLSESQRMLNTVNGSTYMIQSASSLSLKSEQSENYKAANDQITHEDKEDINQLHEEISHLQLEASRMRAALDAAEVRYQEEYIQSTLQIRSAYELVEVAKSESRMRQAELEAELEKVKSNMEELQAKQKNENEKPRLSDKENVWASELKKARASLADTKASLLEKENLLQAIAEEQEKLKLELQKSENEKAKAIKEAAAALADAEKVCESKVTHLAQEADGNSRRVAQVMEQLEAAQAASTEMEVELRRLKVQCDQWRKAAEAAAVMLTAESGKYMERSESLDSSYQTIGGHLGSPYSDDDMDDVTSKKKNGSMLQKIGVLWKKSNSNKQM</sequence>
<keyword evidence="6" id="KW-1185">Reference proteome</keyword>
<dbReference type="InterPro" id="IPR029688">
    <property type="entry name" value="ICR"/>
</dbReference>
<dbReference type="Gramene" id="Kaladp0002s0133.1.v1.1">
    <property type="protein sequence ID" value="Kaladp0002s0133.1.v1.1"/>
    <property type="gene ID" value="Kaladp0002s0133.v1.1"/>
</dbReference>
<feature type="coiled-coil region" evidence="3">
    <location>
        <begin position="392"/>
        <end position="483"/>
    </location>
</feature>
<evidence type="ECO:0000256" key="2">
    <source>
        <dbReference type="ARBA" id="ARBA00023054"/>
    </source>
</evidence>
<protein>
    <recommendedName>
        <fullName evidence="7">Interactor of constitutive active ROPs 3</fullName>
    </recommendedName>
</protein>
<feature type="region of interest" description="Disordered" evidence="4">
    <location>
        <begin position="517"/>
        <end position="540"/>
    </location>
</feature>
<name>A0A7N0R9H4_KALFE</name>
<dbReference type="Proteomes" id="UP000594263">
    <property type="component" value="Unplaced"/>
</dbReference>
<evidence type="ECO:0000256" key="3">
    <source>
        <dbReference type="SAM" id="Coils"/>
    </source>
</evidence>
<evidence type="ECO:0000313" key="5">
    <source>
        <dbReference type="EnsemblPlants" id="Kaladp0002s0133.1.v1.1"/>
    </source>
</evidence>
<evidence type="ECO:0008006" key="7">
    <source>
        <dbReference type="Google" id="ProtNLM"/>
    </source>
</evidence>
<dbReference type="PANTHER" id="PTHR34224">
    <property type="entry name" value="INTERACTOR OF CONSTITUTIVE ACTIVE ROPS 2, CHLOROPLASTIC-RELATED"/>
    <property type="match status" value="1"/>
</dbReference>
<comment type="similarity">
    <text evidence="1">Belongs to the ICR family.</text>
</comment>
<dbReference type="AlphaFoldDB" id="A0A7N0R9H4"/>
<evidence type="ECO:0000256" key="4">
    <source>
        <dbReference type="SAM" id="MobiDB-lite"/>
    </source>
</evidence>
<feature type="coiled-coil region" evidence="3">
    <location>
        <begin position="280"/>
        <end position="364"/>
    </location>
</feature>
<evidence type="ECO:0000256" key="1">
    <source>
        <dbReference type="ARBA" id="ARBA00009778"/>
    </source>
</evidence>
<dbReference type="OMA" id="SADKEFE"/>
<dbReference type="EnsemblPlants" id="Kaladp0002s0133.1.v1.1">
    <property type="protein sequence ID" value="Kaladp0002s0133.1.v1.1"/>
    <property type="gene ID" value="Kaladp0002s0133.v1.1"/>
</dbReference>
<evidence type="ECO:0000313" key="6">
    <source>
        <dbReference type="Proteomes" id="UP000594263"/>
    </source>
</evidence>
<accession>A0A7N0R9H4</accession>
<reference evidence="5" key="1">
    <citation type="submission" date="2021-01" db="UniProtKB">
        <authorList>
            <consortium name="EnsemblPlants"/>
        </authorList>
    </citation>
    <scope>IDENTIFICATION</scope>
</reference>
<feature type="compositionally biased region" description="Basic and acidic residues" evidence="4">
    <location>
        <begin position="35"/>
        <end position="62"/>
    </location>
</feature>
<feature type="compositionally biased region" description="Polar residues" evidence="4">
    <location>
        <begin position="83"/>
        <end position="96"/>
    </location>
</feature>
<feature type="region of interest" description="Disordered" evidence="4">
    <location>
        <begin position="79"/>
        <end position="103"/>
    </location>
</feature>